<comment type="similarity">
    <text evidence="1 5 6">Belongs to the universal ribosomal protein uS2 family.</text>
</comment>
<keyword evidence="2 5" id="KW-0689">Ribosomal protein</keyword>
<dbReference type="Pfam" id="PF00318">
    <property type="entry name" value="Ribosomal_S2"/>
    <property type="match status" value="1"/>
</dbReference>
<dbReference type="RefSeq" id="WP_114365556.1">
    <property type="nucleotide sequence ID" value="NZ_BHZF01000001.1"/>
</dbReference>
<evidence type="ECO:0000256" key="2">
    <source>
        <dbReference type="ARBA" id="ARBA00022980"/>
    </source>
</evidence>
<evidence type="ECO:0000256" key="5">
    <source>
        <dbReference type="HAMAP-Rule" id="MF_00291"/>
    </source>
</evidence>
<dbReference type="Gene3D" id="1.10.287.610">
    <property type="entry name" value="Helix hairpin bin"/>
    <property type="match status" value="1"/>
</dbReference>
<evidence type="ECO:0000313" key="9">
    <source>
        <dbReference type="Proteomes" id="UP000253517"/>
    </source>
</evidence>
<evidence type="ECO:0000256" key="4">
    <source>
        <dbReference type="ARBA" id="ARBA00035256"/>
    </source>
</evidence>
<dbReference type="GO" id="GO:0006412">
    <property type="term" value="P:translation"/>
    <property type="evidence" value="ECO:0007669"/>
    <property type="project" value="UniProtKB-UniRule"/>
</dbReference>
<evidence type="ECO:0000313" key="8">
    <source>
        <dbReference type="EMBL" id="RCX04921.1"/>
    </source>
</evidence>
<sequence length="256" mass="28808">MNLNHEEVVKELLEAGVHFGHLTRKWNPAMAPYIFMERNGIHIIDLYKSVQKLEQAGEALKKLVSGGKKILFVATKKQAKEAVTALATELNMPYITERWPGGMLTNFVTIRKAVKKMANIDRMKADGTFDTLSKRERLQVERLRAKLEKNLGSIAEMTRLPAALFVVDINREHIAVSEAHKLNIPVFAIVDTNTNPYEVDFPIPGNDDSSKAIAKILEYIRTYMLEGLNERKSDKDKGATEKVAKKASKMAVSDED</sequence>
<dbReference type="InterPro" id="IPR023591">
    <property type="entry name" value="Ribosomal_uS2_flav_dom_sf"/>
</dbReference>
<evidence type="ECO:0000256" key="3">
    <source>
        <dbReference type="ARBA" id="ARBA00023274"/>
    </source>
</evidence>
<accession>A0A369A700</accession>
<dbReference type="FunFam" id="1.10.287.610:FF:000001">
    <property type="entry name" value="30S ribosomal protein S2"/>
    <property type="match status" value="1"/>
</dbReference>
<dbReference type="PROSITE" id="PS00962">
    <property type="entry name" value="RIBOSOMAL_S2_1"/>
    <property type="match status" value="1"/>
</dbReference>
<reference evidence="8 9" key="1">
    <citation type="submission" date="2018-07" db="EMBL/GenBank/DDBJ databases">
        <title>Genomic Encyclopedia of Type Strains, Phase IV (KMG-IV): sequencing the most valuable type-strain genomes for metagenomic binning, comparative biology and taxonomic classification.</title>
        <authorList>
            <person name="Goeker M."/>
        </authorList>
    </citation>
    <scope>NUCLEOTIDE SEQUENCE [LARGE SCALE GENOMIC DNA]</scope>
    <source>
        <strain evidence="8 9">DSM 21410</strain>
    </source>
</reference>
<evidence type="ECO:0000256" key="6">
    <source>
        <dbReference type="RuleBase" id="RU003631"/>
    </source>
</evidence>
<dbReference type="Proteomes" id="UP000253517">
    <property type="component" value="Unassembled WGS sequence"/>
</dbReference>
<name>A0A369A700_9FLAO</name>
<dbReference type="HAMAP" id="MF_00291_B">
    <property type="entry name" value="Ribosomal_uS2_B"/>
    <property type="match status" value="1"/>
</dbReference>
<dbReference type="InterPro" id="IPR018130">
    <property type="entry name" value="Ribosomal_uS2_CS"/>
</dbReference>
<gene>
    <name evidence="5" type="primary">rpsB</name>
    <name evidence="8" type="ORF">DES35_101200</name>
</gene>
<dbReference type="GO" id="GO:0022627">
    <property type="term" value="C:cytosolic small ribosomal subunit"/>
    <property type="evidence" value="ECO:0007669"/>
    <property type="project" value="TreeGrafter"/>
</dbReference>
<feature type="compositionally biased region" description="Basic and acidic residues" evidence="7">
    <location>
        <begin position="230"/>
        <end position="244"/>
    </location>
</feature>
<dbReference type="PRINTS" id="PR00395">
    <property type="entry name" value="RIBOSOMALS2"/>
</dbReference>
<dbReference type="AlphaFoldDB" id="A0A369A700"/>
<dbReference type="GO" id="GO:0003735">
    <property type="term" value="F:structural constituent of ribosome"/>
    <property type="evidence" value="ECO:0007669"/>
    <property type="project" value="InterPro"/>
</dbReference>
<dbReference type="PANTHER" id="PTHR12534:SF0">
    <property type="entry name" value="SMALL RIBOSOMAL SUBUNIT PROTEIN US2M"/>
    <property type="match status" value="1"/>
</dbReference>
<dbReference type="Gene3D" id="3.40.50.10490">
    <property type="entry name" value="Glucose-6-phosphate isomerase like protein, domain 1"/>
    <property type="match status" value="1"/>
</dbReference>
<dbReference type="PROSITE" id="PS00963">
    <property type="entry name" value="RIBOSOMAL_S2_2"/>
    <property type="match status" value="1"/>
</dbReference>
<evidence type="ECO:0000256" key="7">
    <source>
        <dbReference type="SAM" id="MobiDB-lite"/>
    </source>
</evidence>
<dbReference type="SUPFAM" id="SSF52313">
    <property type="entry name" value="Ribosomal protein S2"/>
    <property type="match status" value="1"/>
</dbReference>
<keyword evidence="9" id="KW-1185">Reference proteome</keyword>
<dbReference type="NCBIfam" id="TIGR01011">
    <property type="entry name" value="rpsB_bact"/>
    <property type="match status" value="1"/>
</dbReference>
<keyword evidence="3 5" id="KW-0687">Ribonucleoprotein</keyword>
<evidence type="ECO:0000256" key="1">
    <source>
        <dbReference type="ARBA" id="ARBA00006242"/>
    </source>
</evidence>
<dbReference type="InterPro" id="IPR005706">
    <property type="entry name" value="Ribosomal_uS2_bac/mit/plastid"/>
</dbReference>
<comment type="caution">
    <text evidence="8">The sequence shown here is derived from an EMBL/GenBank/DDBJ whole genome shotgun (WGS) entry which is preliminary data.</text>
</comment>
<proteinExistence type="inferred from homology"/>
<dbReference type="EMBL" id="QPJS01000001">
    <property type="protein sequence ID" value="RCX04921.1"/>
    <property type="molecule type" value="Genomic_DNA"/>
</dbReference>
<protein>
    <recommendedName>
        <fullName evidence="4 5">Small ribosomal subunit protein uS2</fullName>
    </recommendedName>
</protein>
<feature type="region of interest" description="Disordered" evidence="7">
    <location>
        <begin position="230"/>
        <end position="256"/>
    </location>
</feature>
<dbReference type="CDD" id="cd01425">
    <property type="entry name" value="RPS2"/>
    <property type="match status" value="1"/>
</dbReference>
<dbReference type="InterPro" id="IPR001865">
    <property type="entry name" value="Ribosomal_uS2"/>
</dbReference>
<organism evidence="8 9">
    <name type="scientific">Schleiferia thermophila</name>
    <dbReference type="NCBI Taxonomy" id="884107"/>
    <lineage>
        <taxon>Bacteria</taxon>
        <taxon>Pseudomonadati</taxon>
        <taxon>Bacteroidota</taxon>
        <taxon>Flavobacteriia</taxon>
        <taxon>Flavobacteriales</taxon>
        <taxon>Schleiferiaceae</taxon>
        <taxon>Schleiferia</taxon>
    </lineage>
</organism>
<dbReference type="PANTHER" id="PTHR12534">
    <property type="entry name" value="30S RIBOSOMAL PROTEIN S2 PROKARYOTIC AND ORGANELLAR"/>
    <property type="match status" value="1"/>
</dbReference>